<dbReference type="InterPro" id="IPR012823">
    <property type="entry name" value="Flagell_FliJ"/>
</dbReference>
<feature type="region of interest" description="Disordered" evidence="11">
    <location>
        <begin position="99"/>
        <end position="124"/>
    </location>
</feature>
<dbReference type="Pfam" id="PF02050">
    <property type="entry name" value="FliJ"/>
    <property type="match status" value="1"/>
</dbReference>
<sequence>MTFKFKLQPLLKHRTLLEDQARQALAEAMSEEAALQQRMDRHQSGYLAMQEQFEDKKRNGMALQELLIYERSLKRQAQELKELRTKAADLQARTERQRNCLTEASKDKTLMEKLKSKKEEEHRQDMLRQEMNHLDEMALLLGKMRP</sequence>
<evidence type="ECO:0000256" key="6">
    <source>
        <dbReference type="ARBA" id="ARBA00022500"/>
    </source>
</evidence>
<dbReference type="Proteomes" id="UP000002534">
    <property type="component" value="Chromosome"/>
</dbReference>
<organism evidence="12 13">
    <name type="scientific">Syntrophotalea carbinolica (strain DSM 2380 / NBRC 103641 / GraBd1)</name>
    <name type="common">Pelobacter carbinolicus</name>
    <dbReference type="NCBI Taxonomy" id="338963"/>
    <lineage>
        <taxon>Bacteria</taxon>
        <taxon>Pseudomonadati</taxon>
        <taxon>Thermodesulfobacteriota</taxon>
        <taxon>Desulfuromonadia</taxon>
        <taxon>Desulfuromonadales</taxon>
        <taxon>Syntrophotaleaceae</taxon>
        <taxon>Syntrophotalea</taxon>
    </lineage>
</organism>
<evidence type="ECO:0000313" key="13">
    <source>
        <dbReference type="Proteomes" id="UP000002534"/>
    </source>
</evidence>
<dbReference type="GO" id="GO:0005886">
    <property type="term" value="C:plasma membrane"/>
    <property type="evidence" value="ECO:0007669"/>
    <property type="project" value="UniProtKB-SubCell"/>
</dbReference>
<keyword evidence="12" id="KW-0966">Cell projection</keyword>
<evidence type="ECO:0000256" key="1">
    <source>
        <dbReference type="ARBA" id="ARBA00004413"/>
    </source>
</evidence>
<keyword evidence="12" id="KW-0282">Flagellum</keyword>
<reference evidence="13" key="1">
    <citation type="submission" date="2005-10" db="EMBL/GenBank/DDBJ databases">
        <title>Complete sequence of Pelobacter carbinolicus DSM 2380.</title>
        <authorList>
            <person name="Copeland A."/>
            <person name="Lucas S."/>
            <person name="Lapidus A."/>
            <person name="Barry K."/>
            <person name="Detter J.C."/>
            <person name="Glavina T."/>
            <person name="Hammon N."/>
            <person name="Israni S."/>
            <person name="Pitluck S."/>
            <person name="Chertkov O."/>
            <person name="Schmutz J."/>
            <person name="Larimer F."/>
            <person name="Land M."/>
            <person name="Kyrpides N."/>
            <person name="Ivanova N."/>
            <person name="Richardson P."/>
        </authorList>
    </citation>
    <scope>NUCLEOTIDE SEQUENCE [LARGE SCALE GENOMIC DNA]</scope>
    <source>
        <strain evidence="13">DSM 2380 / NBRC 103641 / GraBd1</strain>
    </source>
</reference>
<keyword evidence="6" id="KW-0145">Chemotaxis</keyword>
<keyword evidence="7" id="KW-1005">Bacterial flagellum biogenesis</keyword>
<evidence type="ECO:0000256" key="4">
    <source>
        <dbReference type="ARBA" id="ARBA00022448"/>
    </source>
</evidence>
<dbReference type="OrthoDB" id="10000254at2"/>
<protein>
    <recommendedName>
        <fullName evidence="3">Flagellar FliJ protein</fullName>
    </recommendedName>
</protein>
<dbReference type="HOGENOM" id="CLU_139638_3_0_7"/>
<reference evidence="12 13" key="2">
    <citation type="journal article" date="2012" name="BMC Genomics">
        <title>The genome of Pelobacter carbinolicus reveals surprising metabolic capabilities and physiological features.</title>
        <authorList>
            <person name="Aklujkar M."/>
            <person name="Haveman S.A."/>
            <person name="Didonato R.Jr."/>
            <person name="Chertkov O."/>
            <person name="Han C.S."/>
            <person name="Land M.L."/>
            <person name="Brown P."/>
            <person name="Lovley D.R."/>
        </authorList>
    </citation>
    <scope>NUCLEOTIDE SEQUENCE [LARGE SCALE GENOMIC DNA]</scope>
    <source>
        <strain evidence="13">DSM 2380 / NBRC 103641 / GraBd1</strain>
    </source>
</reference>
<evidence type="ECO:0000256" key="5">
    <source>
        <dbReference type="ARBA" id="ARBA00022475"/>
    </source>
</evidence>
<dbReference type="GO" id="GO:0044781">
    <property type="term" value="P:bacterial-type flagellum organization"/>
    <property type="evidence" value="ECO:0007669"/>
    <property type="project" value="UniProtKB-KW"/>
</dbReference>
<dbReference type="EMBL" id="CP000142">
    <property type="protein sequence ID" value="ABA88437.1"/>
    <property type="molecule type" value="Genomic_DNA"/>
</dbReference>
<dbReference type="KEGG" id="pca:Pcar_1188"/>
<keyword evidence="9" id="KW-0472">Membrane</keyword>
<dbReference type="InterPro" id="IPR053716">
    <property type="entry name" value="Flag_assembly_chemotaxis_eff"/>
</dbReference>
<proteinExistence type="inferred from homology"/>
<dbReference type="NCBIfam" id="TIGR02473">
    <property type="entry name" value="flagell_FliJ"/>
    <property type="match status" value="1"/>
</dbReference>
<dbReference type="GO" id="GO:0006935">
    <property type="term" value="P:chemotaxis"/>
    <property type="evidence" value="ECO:0007669"/>
    <property type="project" value="UniProtKB-KW"/>
</dbReference>
<evidence type="ECO:0000256" key="9">
    <source>
        <dbReference type="ARBA" id="ARBA00023136"/>
    </source>
</evidence>
<dbReference type="RefSeq" id="WP_011340911.1">
    <property type="nucleotide sequence ID" value="NC_007498.2"/>
</dbReference>
<dbReference type="STRING" id="338963.Pcar_1188"/>
<evidence type="ECO:0000256" key="11">
    <source>
        <dbReference type="SAM" id="MobiDB-lite"/>
    </source>
</evidence>
<comment type="subcellular location">
    <subcellularLocation>
        <location evidence="1">Cell membrane</location>
        <topology evidence="1">Peripheral membrane protein</topology>
        <orientation evidence="1">Cytoplasmic side</orientation>
    </subcellularLocation>
</comment>
<evidence type="ECO:0000256" key="3">
    <source>
        <dbReference type="ARBA" id="ARBA00020392"/>
    </source>
</evidence>
<evidence type="ECO:0000256" key="8">
    <source>
        <dbReference type="ARBA" id="ARBA00022927"/>
    </source>
</evidence>
<dbReference type="Gene3D" id="1.10.287.1700">
    <property type="match status" value="1"/>
</dbReference>
<accession>Q3A5C0</accession>
<gene>
    <name evidence="12" type="primary">fliJ</name>
    <name evidence="12" type="ordered locus">Pcar_1188</name>
</gene>
<keyword evidence="10" id="KW-1006">Bacterial flagellum protein export</keyword>
<keyword evidence="4" id="KW-0813">Transport</keyword>
<dbReference type="GO" id="GO:0071973">
    <property type="term" value="P:bacterial-type flagellum-dependent cell motility"/>
    <property type="evidence" value="ECO:0007669"/>
    <property type="project" value="InterPro"/>
</dbReference>
<dbReference type="GO" id="GO:0015031">
    <property type="term" value="P:protein transport"/>
    <property type="evidence" value="ECO:0007669"/>
    <property type="project" value="UniProtKB-KW"/>
</dbReference>
<keyword evidence="13" id="KW-1185">Reference proteome</keyword>
<keyword evidence="5" id="KW-1003">Cell membrane</keyword>
<name>Q3A5C0_SYNC1</name>
<keyword evidence="12" id="KW-0969">Cilium</keyword>
<evidence type="ECO:0000313" key="12">
    <source>
        <dbReference type="EMBL" id="ABA88437.1"/>
    </source>
</evidence>
<evidence type="ECO:0000256" key="10">
    <source>
        <dbReference type="ARBA" id="ARBA00023225"/>
    </source>
</evidence>
<dbReference type="GO" id="GO:0009288">
    <property type="term" value="C:bacterial-type flagellum"/>
    <property type="evidence" value="ECO:0007669"/>
    <property type="project" value="InterPro"/>
</dbReference>
<comment type="similarity">
    <text evidence="2">Belongs to the FliJ family.</text>
</comment>
<evidence type="ECO:0000256" key="7">
    <source>
        <dbReference type="ARBA" id="ARBA00022795"/>
    </source>
</evidence>
<evidence type="ECO:0000256" key="2">
    <source>
        <dbReference type="ARBA" id="ARBA00010004"/>
    </source>
</evidence>
<keyword evidence="8" id="KW-0653">Protein transport</keyword>
<dbReference type="AlphaFoldDB" id="Q3A5C0"/>